<protein>
    <recommendedName>
        <fullName evidence="3">AT-hook motif nuclear-localized protein</fullName>
    </recommendedName>
</protein>
<organism evidence="1 2">
    <name type="scientific">Sphagnum jensenii</name>
    <dbReference type="NCBI Taxonomy" id="128206"/>
    <lineage>
        <taxon>Eukaryota</taxon>
        <taxon>Viridiplantae</taxon>
        <taxon>Streptophyta</taxon>
        <taxon>Embryophyta</taxon>
        <taxon>Bryophyta</taxon>
        <taxon>Sphagnophytina</taxon>
        <taxon>Sphagnopsida</taxon>
        <taxon>Sphagnales</taxon>
        <taxon>Sphagnaceae</taxon>
        <taxon>Sphagnum</taxon>
    </lineage>
</organism>
<proteinExistence type="predicted"/>
<evidence type="ECO:0000313" key="2">
    <source>
        <dbReference type="Proteomes" id="UP001497444"/>
    </source>
</evidence>
<dbReference type="EMBL" id="CAXAQS010000958">
    <property type="protein sequence ID" value="CAK9253972.1"/>
    <property type="molecule type" value="Genomic_DNA"/>
</dbReference>
<name>A0ABP0VHS0_9BRYO</name>
<dbReference type="Proteomes" id="UP001497444">
    <property type="component" value="Unassembled WGS sequence"/>
</dbReference>
<evidence type="ECO:0008006" key="3">
    <source>
        <dbReference type="Google" id="ProtNLM"/>
    </source>
</evidence>
<reference evidence="1" key="1">
    <citation type="submission" date="2024-02" db="EMBL/GenBank/DDBJ databases">
        <authorList>
            <consortium name="ELIXIR-Norway"/>
            <consortium name="Elixir Norway"/>
        </authorList>
    </citation>
    <scope>NUCLEOTIDE SEQUENCE</scope>
</reference>
<comment type="caution">
    <text evidence="1">The sequence shown here is derived from an EMBL/GenBank/DDBJ whole genome shotgun (WGS) entry which is preliminary data.</text>
</comment>
<accession>A0ABP0VHS0</accession>
<sequence>MCEFDGGVKAHVLEESDSDANESAVEMGVPGLNLVGQLNSIGSLIVFIDNGERLTLPGVMVGSSSILFKTGISFPGAFPVRTQAPNRSDCMRLVLMAE</sequence>
<gene>
    <name evidence="1" type="ORF">CSSPJE1EN1_LOCUS29350</name>
</gene>
<evidence type="ECO:0000313" key="1">
    <source>
        <dbReference type="EMBL" id="CAK9253972.1"/>
    </source>
</evidence>
<keyword evidence="2" id="KW-1185">Reference proteome</keyword>